<name>A0ABT0M1X2_9RHOB</name>
<protein>
    <submittedName>
        <fullName evidence="2">Peptide-binding protein</fullName>
    </submittedName>
</protein>
<dbReference type="RefSeq" id="WP_249057950.1">
    <property type="nucleotide sequence ID" value="NZ_JALZWP010000006.1"/>
</dbReference>
<gene>
    <name evidence="2" type="ORF">M3N55_07705</name>
</gene>
<proteinExistence type="predicted"/>
<keyword evidence="1" id="KW-0732">Signal</keyword>
<dbReference type="EMBL" id="JALZWP010000006">
    <property type="protein sequence ID" value="MCL1628613.1"/>
    <property type="molecule type" value="Genomic_DNA"/>
</dbReference>
<dbReference type="Proteomes" id="UP001202550">
    <property type="component" value="Unassembled WGS sequence"/>
</dbReference>
<dbReference type="Gene3D" id="2.30.30.40">
    <property type="entry name" value="SH3 Domains"/>
    <property type="match status" value="1"/>
</dbReference>
<sequence length="203" mass="21608">MRALYAGLIMLGFSVLVARADPLPQLYDVTGVAAGDRLNIRAAPAAASDIIGALDRDARGIEVVARNPAGTWGQVNADERAGWVSMRYLAARGVRIDHYNLPDGLGCYGTEPFWSLANTGGALRYQTPDGPARDLPISIAQDSRLADDLRRMIRFAGLDGPGVGFMYPATCTDGMSDRVFGLSISVMLGPDSPMLNGCCSLSR</sequence>
<feature type="signal peptide" evidence="1">
    <location>
        <begin position="1"/>
        <end position="20"/>
    </location>
</feature>
<evidence type="ECO:0000256" key="1">
    <source>
        <dbReference type="SAM" id="SignalP"/>
    </source>
</evidence>
<evidence type="ECO:0000313" key="3">
    <source>
        <dbReference type="Proteomes" id="UP001202550"/>
    </source>
</evidence>
<keyword evidence="3" id="KW-1185">Reference proteome</keyword>
<evidence type="ECO:0000313" key="2">
    <source>
        <dbReference type="EMBL" id="MCL1628613.1"/>
    </source>
</evidence>
<comment type="caution">
    <text evidence="2">The sequence shown here is derived from an EMBL/GenBank/DDBJ whole genome shotgun (WGS) entry which is preliminary data.</text>
</comment>
<organism evidence="2 3">
    <name type="scientific">Roseinatronobacter domitianus</name>
    <dbReference type="NCBI Taxonomy" id="2940293"/>
    <lineage>
        <taxon>Bacteria</taxon>
        <taxon>Pseudomonadati</taxon>
        <taxon>Pseudomonadota</taxon>
        <taxon>Alphaproteobacteria</taxon>
        <taxon>Rhodobacterales</taxon>
        <taxon>Paracoccaceae</taxon>
        <taxon>Roseinatronobacter</taxon>
    </lineage>
</organism>
<reference evidence="2 3" key="1">
    <citation type="submission" date="2022-05" db="EMBL/GenBank/DDBJ databases">
        <title>Seasonal and diel survey of microbial diversity of the Tyrrhenian coast.</title>
        <authorList>
            <person name="Gattoni G."/>
            <person name="Corral P."/>
        </authorList>
    </citation>
    <scope>NUCLEOTIDE SEQUENCE [LARGE SCALE GENOMIC DNA]</scope>
    <source>
        <strain evidence="2 3">V10</strain>
    </source>
</reference>
<accession>A0ABT0M1X2</accession>
<feature type="chain" id="PRO_5047293014" evidence="1">
    <location>
        <begin position="21"/>
        <end position="203"/>
    </location>
</feature>